<dbReference type="RefSeq" id="WP_205493306.1">
    <property type="nucleotide sequence ID" value="NZ_JAFHAP010000005.1"/>
</dbReference>
<dbReference type="Proteomes" id="UP001177120">
    <property type="component" value="Unassembled WGS sequence"/>
</dbReference>
<keyword evidence="4" id="KW-1185">Reference proteome</keyword>
<organism evidence="3 4">
    <name type="scientific">Polycladomyces zharkentensis</name>
    <dbReference type="NCBI Taxonomy" id="2807616"/>
    <lineage>
        <taxon>Bacteria</taxon>
        <taxon>Bacillati</taxon>
        <taxon>Bacillota</taxon>
        <taxon>Bacilli</taxon>
        <taxon>Bacillales</taxon>
        <taxon>Thermoactinomycetaceae</taxon>
        <taxon>Polycladomyces</taxon>
    </lineage>
</organism>
<feature type="signal peptide" evidence="2">
    <location>
        <begin position="1"/>
        <end position="39"/>
    </location>
</feature>
<proteinExistence type="predicted"/>
<feature type="compositionally biased region" description="Polar residues" evidence="1">
    <location>
        <begin position="109"/>
        <end position="136"/>
    </location>
</feature>
<feature type="region of interest" description="Disordered" evidence="1">
    <location>
        <begin position="57"/>
        <end position="229"/>
    </location>
</feature>
<evidence type="ECO:0000313" key="3">
    <source>
        <dbReference type="EMBL" id="MBN2908806.1"/>
    </source>
</evidence>
<reference evidence="3" key="1">
    <citation type="journal article" date="2024" name="Int. J. Syst. Evol. Microbiol.">
        <title>Polycladomyces zharkentensis sp. nov., a novel thermophilic cellulose- and starch-degrading member of the Bacillota from a geothermal aquifer in Kazakhstan.</title>
        <authorList>
            <person name="Mashzhan A."/>
            <person name="Kistaubayeva A."/>
            <person name="Javier-Lopez R."/>
            <person name="Bissenova U."/>
            <person name="Bissenbay A."/>
            <person name="Birkeland N.K."/>
        </authorList>
    </citation>
    <scope>NUCLEOTIDE SEQUENCE</scope>
    <source>
        <strain evidence="3">ZKZ2T</strain>
    </source>
</reference>
<sequence length="229" mass="24810">MPTRAERRKQLKKRRRMVFATVTGCFLLTGFIPAQTAQAPVGQHVLKEITGDHYTYTPSSVTTSNDQQQPVVHPSGQTDASKKHASRPADHSSQSSDLPVVATKPENKPSATAPTYEQPNTNANHTNEATSTNDRQQPAYEPNPSPASEPSSSDQPSRKPRRDDSGQPSQTEPSNPPDSESPPPQEKPPQPPDDQPGDDGQGNDDDNRDNGLVEGILNPLLDTVNKTLP</sequence>
<protein>
    <submittedName>
        <fullName evidence="3">Uncharacterized protein</fullName>
    </submittedName>
</protein>
<comment type="caution">
    <text evidence="3">The sequence shown here is derived from an EMBL/GenBank/DDBJ whole genome shotgun (WGS) entry which is preliminary data.</text>
</comment>
<evidence type="ECO:0000313" key="4">
    <source>
        <dbReference type="Proteomes" id="UP001177120"/>
    </source>
</evidence>
<dbReference type="EMBL" id="JAFHAP010000005">
    <property type="protein sequence ID" value="MBN2908806.1"/>
    <property type="molecule type" value="Genomic_DNA"/>
</dbReference>
<feature type="compositionally biased region" description="Acidic residues" evidence="1">
    <location>
        <begin position="195"/>
        <end position="207"/>
    </location>
</feature>
<feature type="compositionally biased region" description="Pro residues" evidence="1">
    <location>
        <begin position="174"/>
        <end position="194"/>
    </location>
</feature>
<evidence type="ECO:0000256" key="2">
    <source>
        <dbReference type="SAM" id="SignalP"/>
    </source>
</evidence>
<keyword evidence="2" id="KW-0732">Signal</keyword>
<accession>A0ABS2WH22</accession>
<feature type="compositionally biased region" description="Polar residues" evidence="1">
    <location>
        <begin position="57"/>
        <end position="79"/>
    </location>
</feature>
<name>A0ABS2WH22_9BACL</name>
<evidence type="ECO:0000256" key="1">
    <source>
        <dbReference type="SAM" id="MobiDB-lite"/>
    </source>
</evidence>
<gene>
    <name evidence="3" type="ORF">JQC72_04620</name>
</gene>
<feature type="chain" id="PRO_5045402335" evidence="2">
    <location>
        <begin position="40"/>
        <end position="229"/>
    </location>
</feature>